<dbReference type="RefSeq" id="WP_023511543.1">
    <property type="nucleotide sequence ID" value="NZ_AWTC01000021.1"/>
</dbReference>
<dbReference type="GO" id="GO:0016747">
    <property type="term" value="F:acyltransferase activity, transferring groups other than amino-acyl groups"/>
    <property type="evidence" value="ECO:0007669"/>
    <property type="project" value="InterPro"/>
</dbReference>
<dbReference type="InterPro" id="IPR016181">
    <property type="entry name" value="Acyl_CoA_acyltransferase"/>
</dbReference>
<dbReference type="SUPFAM" id="SSF55729">
    <property type="entry name" value="Acyl-CoA N-acyltransferases (Nat)"/>
    <property type="match status" value="1"/>
</dbReference>
<dbReference type="PATRIC" id="fig|1395513.3.peg.3392"/>
<dbReference type="Gene3D" id="3.40.630.30">
    <property type="match status" value="1"/>
</dbReference>
<feature type="domain" description="N-acetyltransferase" evidence="1">
    <location>
        <begin position="11"/>
        <end position="169"/>
    </location>
</feature>
<dbReference type="PROSITE" id="PS51186">
    <property type="entry name" value="GNAT"/>
    <property type="match status" value="1"/>
</dbReference>
<accession>V6IUD3</accession>
<proteinExistence type="predicted"/>
<dbReference type="Proteomes" id="UP000018296">
    <property type="component" value="Unassembled WGS sequence"/>
</dbReference>
<organism evidence="2 3">
    <name type="scientific">Sporolactobacillus laevolacticus DSM 442</name>
    <dbReference type="NCBI Taxonomy" id="1395513"/>
    <lineage>
        <taxon>Bacteria</taxon>
        <taxon>Bacillati</taxon>
        <taxon>Bacillota</taxon>
        <taxon>Bacilli</taxon>
        <taxon>Bacillales</taxon>
        <taxon>Sporolactobacillaceae</taxon>
        <taxon>Sporolactobacillus</taxon>
    </lineage>
</organism>
<protein>
    <submittedName>
        <fullName evidence="2">Acetyltransferase</fullName>
    </submittedName>
</protein>
<dbReference type="STRING" id="1395513.P343_16715"/>
<reference evidence="2 3" key="1">
    <citation type="journal article" date="2013" name="Genome Announc.">
        <title>Genome Sequence of Sporolactobacillus laevolacticus DSM442, an Efficient Polymer-Grade D-Lactate Producer from Agricultural Waste Cottonseed as a Nitrogen Source.</title>
        <authorList>
            <person name="Wang H."/>
            <person name="Wang L."/>
            <person name="Ju J."/>
            <person name="Yu B."/>
            <person name="Ma Y."/>
        </authorList>
    </citation>
    <scope>NUCLEOTIDE SEQUENCE [LARGE SCALE GENOMIC DNA]</scope>
    <source>
        <strain evidence="2 3">DSM 442</strain>
    </source>
</reference>
<evidence type="ECO:0000313" key="3">
    <source>
        <dbReference type="Proteomes" id="UP000018296"/>
    </source>
</evidence>
<dbReference type="EMBL" id="AWTC01000021">
    <property type="protein sequence ID" value="EST10560.1"/>
    <property type="molecule type" value="Genomic_DNA"/>
</dbReference>
<dbReference type="Pfam" id="PF13302">
    <property type="entry name" value="Acetyltransf_3"/>
    <property type="match status" value="1"/>
</dbReference>
<gene>
    <name evidence="2" type="ORF">P343_16715</name>
</gene>
<evidence type="ECO:0000313" key="2">
    <source>
        <dbReference type="EMBL" id="EST10560.1"/>
    </source>
</evidence>
<evidence type="ECO:0000259" key="1">
    <source>
        <dbReference type="PROSITE" id="PS51186"/>
    </source>
</evidence>
<dbReference type="InterPro" id="IPR000182">
    <property type="entry name" value="GNAT_dom"/>
</dbReference>
<dbReference type="eggNOG" id="COG1670">
    <property type="taxonomic scope" value="Bacteria"/>
</dbReference>
<dbReference type="OrthoDB" id="9795206at2"/>
<comment type="caution">
    <text evidence="2">The sequence shown here is derived from an EMBL/GenBank/DDBJ whole genome shotgun (WGS) entry which is preliminary data.</text>
</comment>
<name>V6IUD3_9BACL</name>
<sequence>MQGHLFTGQLVKLTAYKAEDIAVMEKWHEDDVYLRNVDTDIAFPKSKSEIESDLKSHSNSFEFALRNLDKDELIGFVAIHSIEWNNQKGLLAIGIGEAKNRNKGYGSDALKVILRYAFHELNLNRVGLDVIEYNPGGVRAYEKAGFKHEGRLRSAVNRDGKFYDLLNMGILRSEWTGAEYSELDVVK</sequence>
<dbReference type="AlphaFoldDB" id="V6IUD3"/>
<dbReference type="PANTHER" id="PTHR43415:SF5">
    <property type="entry name" value="ACETYLTRANSFERASE"/>
    <property type="match status" value="1"/>
</dbReference>
<keyword evidence="3" id="KW-1185">Reference proteome</keyword>
<keyword evidence="2" id="KW-0808">Transferase</keyword>
<dbReference type="PANTHER" id="PTHR43415">
    <property type="entry name" value="SPERMIDINE N(1)-ACETYLTRANSFERASE"/>
    <property type="match status" value="1"/>
</dbReference>